<dbReference type="FunFam" id="1.10.10.10:FF:000001">
    <property type="entry name" value="LysR family transcriptional regulator"/>
    <property type="match status" value="1"/>
</dbReference>
<dbReference type="Gene3D" id="3.40.190.290">
    <property type="match status" value="1"/>
</dbReference>
<evidence type="ECO:0000313" key="6">
    <source>
        <dbReference type="EMBL" id="XAY07730.1"/>
    </source>
</evidence>
<evidence type="ECO:0000256" key="2">
    <source>
        <dbReference type="ARBA" id="ARBA00023015"/>
    </source>
</evidence>
<dbReference type="PROSITE" id="PS50931">
    <property type="entry name" value="HTH_LYSR"/>
    <property type="match status" value="1"/>
</dbReference>
<dbReference type="InterPro" id="IPR005119">
    <property type="entry name" value="LysR_subst-bd"/>
</dbReference>
<organism evidence="6">
    <name type="scientific">Paraconexibacter sp. AEG42_29</name>
    <dbReference type="NCBI Taxonomy" id="2997339"/>
    <lineage>
        <taxon>Bacteria</taxon>
        <taxon>Bacillati</taxon>
        <taxon>Actinomycetota</taxon>
        <taxon>Thermoleophilia</taxon>
        <taxon>Solirubrobacterales</taxon>
        <taxon>Paraconexibacteraceae</taxon>
        <taxon>Paraconexibacter</taxon>
    </lineage>
</organism>
<dbReference type="PRINTS" id="PR00039">
    <property type="entry name" value="HTHLYSR"/>
</dbReference>
<dbReference type="InterPro" id="IPR050950">
    <property type="entry name" value="HTH-type_LysR_regulators"/>
</dbReference>
<sequence length="309" mass="32306">MELRQLEYFVAVAEEASFTRAAARVHVAQPGVSAQVRRLEDELGQALFDRSGRAVQLTQAGTAMLPYARRAIGAVAGARDAVDELAGLATGEVTIGMITACTSLELMDLLAEFRGRHPGIAIRLREAGSDELLEGLRTGHLDLAWIGVSSHSGDPPGIATRTLVEDTVVAAVAPGHRLAGRSGVTLRALRHEPLVTLVRGTGVRSALEHGCAAAGVVPTVACEATAPHTVAELAARGLGVATLPASVATAYAGVLQTLTLERGRLRSRIALAWRADEPSGPAARVLIDHVRDELPRPDAPTGPVRPAGR</sequence>
<dbReference type="InterPro" id="IPR000847">
    <property type="entry name" value="LysR_HTH_N"/>
</dbReference>
<dbReference type="InterPro" id="IPR036390">
    <property type="entry name" value="WH_DNA-bd_sf"/>
</dbReference>
<feature type="domain" description="HTH lysR-type" evidence="5">
    <location>
        <begin position="1"/>
        <end position="58"/>
    </location>
</feature>
<gene>
    <name evidence="6" type="primary">cynR_3</name>
    <name evidence="6" type="ORF">DSM112329_04620</name>
</gene>
<dbReference type="SUPFAM" id="SSF53850">
    <property type="entry name" value="Periplasmic binding protein-like II"/>
    <property type="match status" value="1"/>
</dbReference>
<dbReference type="AlphaFoldDB" id="A0AAU7B1J2"/>
<accession>A0AAU7B1J2</accession>
<dbReference type="EMBL" id="CP114014">
    <property type="protein sequence ID" value="XAY07730.1"/>
    <property type="molecule type" value="Genomic_DNA"/>
</dbReference>
<evidence type="ECO:0000256" key="1">
    <source>
        <dbReference type="ARBA" id="ARBA00009437"/>
    </source>
</evidence>
<dbReference type="SUPFAM" id="SSF46785">
    <property type="entry name" value="Winged helix' DNA-binding domain"/>
    <property type="match status" value="1"/>
</dbReference>
<dbReference type="GO" id="GO:0005829">
    <property type="term" value="C:cytosol"/>
    <property type="evidence" value="ECO:0007669"/>
    <property type="project" value="TreeGrafter"/>
</dbReference>
<dbReference type="GO" id="GO:0003677">
    <property type="term" value="F:DNA binding"/>
    <property type="evidence" value="ECO:0007669"/>
    <property type="project" value="UniProtKB-KW"/>
</dbReference>
<dbReference type="PANTHER" id="PTHR30419">
    <property type="entry name" value="HTH-TYPE TRANSCRIPTIONAL REGULATOR YBHD"/>
    <property type="match status" value="1"/>
</dbReference>
<evidence type="ECO:0000259" key="5">
    <source>
        <dbReference type="PROSITE" id="PS50931"/>
    </source>
</evidence>
<dbReference type="RefSeq" id="WP_354698921.1">
    <property type="nucleotide sequence ID" value="NZ_CP114014.1"/>
</dbReference>
<dbReference type="GO" id="GO:0003700">
    <property type="term" value="F:DNA-binding transcription factor activity"/>
    <property type="evidence" value="ECO:0007669"/>
    <property type="project" value="InterPro"/>
</dbReference>
<keyword evidence="2" id="KW-0805">Transcription regulation</keyword>
<dbReference type="InterPro" id="IPR036388">
    <property type="entry name" value="WH-like_DNA-bd_sf"/>
</dbReference>
<evidence type="ECO:0000256" key="3">
    <source>
        <dbReference type="ARBA" id="ARBA00023125"/>
    </source>
</evidence>
<keyword evidence="3" id="KW-0238">DNA-binding</keyword>
<dbReference type="Gene3D" id="1.10.10.10">
    <property type="entry name" value="Winged helix-like DNA-binding domain superfamily/Winged helix DNA-binding domain"/>
    <property type="match status" value="1"/>
</dbReference>
<dbReference type="Pfam" id="PF03466">
    <property type="entry name" value="LysR_substrate"/>
    <property type="match status" value="1"/>
</dbReference>
<reference evidence="6" key="1">
    <citation type="submission" date="2022-12" db="EMBL/GenBank/DDBJ databases">
        <title>Paraconexibacter alkalitolerans sp. nov. and Baekduia alba sp. nov., isolated from soil and emended description of the genera Paraconexibacter (Chun et al., 2020) and Baekduia (An et al., 2020).</title>
        <authorList>
            <person name="Vieira S."/>
            <person name="Huber K.J."/>
            <person name="Geppert A."/>
            <person name="Wolf J."/>
            <person name="Neumann-Schaal M."/>
            <person name="Muesken M."/>
            <person name="Overmann J."/>
        </authorList>
    </citation>
    <scope>NUCLEOTIDE SEQUENCE</scope>
    <source>
        <strain evidence="6">AEG42_29</strain>
    </source>
</reference>
<evidence type="ECO:0000256" key="4">
    <source>
        <dbReference type="ARBA" id="ARBA00023163"/>
    </source>
</evidence>
<dbReference type="Pfam" id="PF00126">
    <property type="entry name" value="HTH_1"/>
    <property type="match status" value="1"/>
</dbReference>
<name>A0AAU7B1J2_9ACTN</name>
<comment type="similarity">
    <text evidence="1">Belongs to the LysR transcriptional regulatory family.</text>
</comment>
<dbReference type="KEGG" id="parq:DSM112329_04620"/>
<proteinExistence type="inferred from homology"/>
<protein>
    <submittedName>
        <fullName evidence="6">HTH-type transcriptional regulator CynR</fullName>
    </submittedName>
</protein>
<keyword evidence="4" id="KW-0804">Transcription</keyword>